<evidence type="ECO:0000313" key="2">
    <source>
        <dbReference type="EMBL" id="MFC4666569.1"/>
    </source>
</evidence>
<comment type="caution">
    <text evidence="2">The sequence shown here is derived from an EMBL/GenBank/DDBJ whole genome shotgun (WGS) entry which is preliminary data.</text>
</comment>
<dbReference type="Proteomes" id="UP001596020">
    <property type="component" value="Unassembled WGS sequence"/>
</dbReference>
<gene>
    <name evidence="2" type="ORF">ACFO3G_08185</name>
</gene>
<sequence length="192" mass="21819">MTQNDRESMMQAINEAGQKAEAKAASRKEKEIALQAKVAARKAELESSGSFFLVYNLAKINDTFFLDPIIGFFLPGIGDLISAIFAIPFIYLSLFQIRSIPLTLAIIYNFMKDILVGLFPILGDLLDVFIRSYSKNLRLIRGYIDHDEAVIREVNRKAFFTALMIVIVCVLIYFLISYAIAMVKWMWNLIFG</sequence>
<keyword evidence="3" id="KW-1185">Reference proteome</keyword>
<reference evidence="3" key="1">
    <citation type="journal article" date="2019" name="Int. J. Syst. Evol. Microbiol.">
        <title>The Global Catalogue of Microorganisms (GCM) 10K type strain sequencing project: providing services to taxonomists for standard genome sequencing and annotation.</title>
        <authorList>
            <consortium name="The Broad Institute Genomics Platform"/>
            <consortium name="The Broad Institute Genome Sequencing Center for Infectious Disease"/>
            <person name="Wu L."/>
            <person name="Ma J."/>
        </authorList>
    </citation>
    <scope>NUCLEOTIDE SEQUENCE [LARGE SCALE GENOMIC DNA]</scope>
    <source>
        <strain evidence="3">CGMCC 4.7357</strain>
    </source>
</reference>
<keyword evidence="1" id="KW-0812">Transmembrane</keyword>
<dbReference type="PANTHER" id="PTHR35519">
    <property type="entry name" value="MEMBRANE PROTEINS"/>
    <property type="match status" value="1"/>
</dbReference>
<feature type="transmembrane region" description="Helical" evidence="1">
    <location>
        <begin position="69"/>
        <end position="94"/>
    </location>
</feature>
<evidence type="ECO:0000256" key="1">
    <source>
        <dbReference type="SAM" id="Phobius"/>
    </source>
</evidence>
<accession>A0ABV9K982</accession>
<organism evidence="2 3">
    <name type="scientific">Falsiporphyromonas endometrii</name>
    <dbReference type="NCBI Taxonomy" id="1387297"/>
    <lineage>
        <taxon>Bacteria</taxon>
        <taxon>Pseudomonadati</taxon>
        <taxon>Bacteroidota</taxon>
        <taxon>Bacteroidia</taxon>
        <taxon>Bacteroidales</taxon>
        <taxon>Porphyromonadaceae</taxon>
        <taxon>Falsiporphyromonas</taxon>
    </lineage>
</organism>
<protein>
    <submittedName>
        <fullName evidence="2">DUF4112 domain-containing protein</fullName>
    </submittedName>
</protein>
<dbReference type="EMBL" id="JBHSGO010000207">
    <property type="protein sequence ID" value="MFC4666569.1"/>
    <property type="molecule type" value="Genomic_DNA"/>
</dbReference>
<keyword evidence="1" id="KW-0472">Membrane</keyword>
<feature type="transmembrane region" description="Helical" evidence="1">
    <location>
        <begin position="158"/>
        <end position="181"/>
    </location>
</feature>
<keyword evidence="1" id="KW-1133">Transmembrane helix</keyword>
<dbReference type="PANTHER" id="PTHR35519:SF2">
    <property type="entry name" value="PH DOMAIN PROTEIN"/>
    <property type="match status" value="1"/>
</dbReference>
<name>A0ABV9K982_9PORP</name>
<dbReference type="Pfam" id="PF13430">
    <property type="entry name" value="DUF4112"/>
    <property type="match status" value="1"/>
</dbReference>
<evidence type="ECO:0000313" key="3">
    <source>
        <dbReference type="Proteomes" id="UP001596020"/>
    </source>
</evidence>
<dbReference type="RefSeq" id="WP_380079763.1">
    <property type="nucleotide sequence ID" value="NZ_JBHSGO010000207.1"/>
</dbReference>
<dbReference type="InterPro" id="IPR025187">
    <property type="entry name" value="DUF4112"/>
</dbReference>
<proteinExistence type="predicted"/>